<evidence type="ECO:0000256" key="4">
    <source>
        <dbReference type="SAM" id="MobiDB-lite"/>
    </source>
</evidence>
<protein>
    <submittedName>
        <fullName evidence="6">DNA repair protein endonuclease SAE2/CtIP C-terminus-domain-containing protein</fullName>
    </submittedName>
</protein>
<dbReference type="AlphaFoldDB" id="A0AAD6VML2"/>
<comment type="subcellular location">
    <subcellularLocation>
        <location evidence="1">Nucleus</location>
    </subcellularLocation>
</comment>
<gene>
    <name evidence="6" type="ORF">GGX14DRAFT_438149</name>
</gene>
<dbReference type="PANTHER" id="PTHR15107">
    <property type="entry name" value="RETINOBLASTOMA BINDING PROTEIN 8"/>
    <property type="match status" value="1"/>
</dbReference>
<dbReference type="Pfam" id="PF08573">
    <property type="entry name" value="SAE2"/>
    <property type="match status" value="1"/>
</dbReference>
<keyword evidence="2" id="KW-0227">DNA damage</keyword>
<dbReference type="PANTHER" id="PTHR15107:SF0">
    <property type="entry name" value="DNA ENDONUCLEASE ACTIVATOR CTP1 C-TERMINAL DOMAIN-CONTAINING PROTEIN"/>
    <property type="match status" value="1"/>
</dbReference>
<keyword evidence="6" id="KW-0378">Hydrolase</keyword>
<reference evidence="6" key="1">
    <citation type="submission" date="2023-03" db="EMBL/GenBank/DDBJ databases">
        <title>Massive genome expansion in bonnet fungi (Mycena s.s.) driven by repeated elements and novel gene families across ecological guilds.</title>
        <authorList>
            <consortium name="Lawrence Berkeley National Laboratory"/>
            <person name="Harder C.B."/>
            <person name="Miyauchi S."/>
            <person name="Viragh M."/>
            <person name="Kuo A."/>
            <person name="Thoen E."/>
            <person name="Andreopoulos B."/>
            <person name="Lu D."/>
            <person name="Skrede I."/>
            <person name="Drula E."/>
            <person name="Henrissat B."/>
            <person name="Morin E."/>
            <person name="Kohler A."/>
            <person name="Barry K."/>
            <person name="LaButti K."/>
            <person name="Morin E."/>
            <person name="Salamov A."/>
            <person name="Lipzen A."/>
            <person name="Mereny Z."/>
            <person name="Hegedus B."/>
            <person name="Baldrian P."/>
            <person name="Stursova M."/>
            <person name="Weitz H."/>
            <person name="Taylor A."/>
            <person name="Grigoriev I.V."/>
            <person name="Nagy L.G."/>
            <person name="Martin F."/>
            <person name="Kauserud H."/>
        </authorList>
    </citation>
    <scope>NUCLEOTIDE SEQUENCE</scope>
    <source>
        <strain evidence="6">9144</strain>
    </source>
</reference>
<feature type="compositionally biased region" description="Polar residues" evidence="4">
    <location>
        <begin position="191"/>
        <end position="202"/>
    </location>
</feature>
<keyword evidence="3" id="KW-0539">Nucleus</keyword>
<dbReference type="GO" id="GO:0004519">
    <property type="term" value="F:endonuclease activity"/>
    <property type="evidence" value="ECO:0007669"/>
    <property type="project" value="UniProtKB-KW"/>
</dbReference>
<feature type="compositionally biased region" description="Polar residues" evidence="4">
    <location>
        <begin position="266"/>
        <end position="278"/>
    </location>
</feature>
<feature type="compositionally biased region" description="Basic and acidic residues" evidence="4">
    <location>
        <begin position="1"/>
        <end position="12"/>
    </location>
</feature>
<comment type="caution">
    <text evidence="6">The sequence shown here is derived from an EMBL/GenBank/DDBJ whole genome shotgun (WGS) entry which is preliminary data.</text>
</comment>
<dbReference type="GO" id="GO:0005634">
    <property type="term" value="C:nucleus"/>
    <property type="evidence" value="ECO:0007669"/>
    <property type="project" value="UniProtKB-SubCell"/>
</dbReference>
<feature type="compositionally biased region" description="Basic and acidic residues" evidence="4">
    <location>
        <begin position="46"/>
        <end position="56"/>
    </location>
</feature>
<evidence type="ECO:0000259" key="5">
    <source>
        <dbReference type="Pfam" id="PF08573"/>
    </source>
</evidence>
<organism evidence="6 7">
    <name type="scientific">Mycena pura</name>
    <dbReference type="NCBI Taxonomy" id="153505"/>
    <lineage>
        <taxon>Eukaryota</taxon>
        <taxon>Fungi</taxon>
        <taxon>Dikarya</taxon>
        <taxon>Basidiomycota</taxon>
        <taxon>Agaricomycotina</taxon>
        <taxon>Agaricomycetes</taxon>
        <taxon>Agaricomycetidae</taxon>
        <taxon>Agaricales</taxon>
        <taxon>Marasmiineae</taxon>
        <taxon>Mycenaceae</taxon>
        <taxon>Mycena</taxon>
    </lineage>
</organism>
<name>A0AAD6VML2_9AGAR</name>
<keyword evidence="6" id="KW-0255">Endonuclease</keyword>
<proteinExistence type="predicted"/>
<evidence type="ECO:0000256" key="1">
    <source>
        <dbReference type="ARBA" id="ARBA00004123"/>
    </source>
</evidence>
<dbReference type="GO" id="GO:0003684">
    <property type="term" value="F:damaged DNA binding"/>
    <property type="evidence" value="ECO:0007669"/>
    <property type="project" value="TreeGrafter"/>
</dbReference>
<feature type="region of interest" description="Disordered" evidence="4">
    <location>
        <begin position="1"/>
        <end position="82"/>
    </location>
</feature>
<feature type="domain" description="DNA endonuclease activator Ctp1 C-terminal" evidence="5">
    <location>
        <begin position="372"/>
        <end position="473"/>
    </location>
</feature>
<dbReference type="InterPro" id="IPR033316">
    <property type="entry name" value="RBBP8-like"/>
</dbReference>
<evidence type="ECO:0000313" key="6">
    <source>
        <dbReference type="EMBL" id="KAJ7217745.1"/>
    </source>
</evidence>
<accession>A0AAD6VML2</accession>
<evidence type="ECO:0000256" key="3">
    <source>
        <dbReference type="ARBA" id="ARBA00023242"/>
    </source>
</evidence>
<dbReference type="InterPro" id="IPR013882">
    <property type="entry name" value="Ctp1_C"/>
</dbReference>
<keyword evidence="6" id="KW-0540">Nuclease</keyword>
<feature type="region of interest" description="Disordered" evidence="4">
    <location>
        <begin position="122"/>
        <end position="328"/>
    </location>
</feature>
<keyword evidence="7" id="KW-1185">Reference proteome</keyword>
<sequence length="507" mass="55604">MKSRDIRDKEDDLQADYPKLTKAERRTRRAEIAALIEKEIDELDAEKDGKRQDTKNHSKATASRFDKENQQTPVPDTHHASVPLLRSAGTVFLPSSKMPPALGPASIVNMKVASYFSALNNGEVSIPNSSDTEEDSDPGFQPLASLKISPVVVTAHPGDKTANSSDTEPDSQDPFPLVEAATPAHALPLQLKSQLDNPSATTPKPAVHQVESRPQNRTRYSDGGAGAHLSVTQYADEERPRKMRRLSSAGPSDHCARISVDEPGSSAATSLYVNNSGDTPRRKQNRDRAVGTSGLVKIAGKNSGKGRQNETPIKMETPPPITNMHASSSRQLADYSAYKGRGRYANDGFGGNSGINAQFGIDPAQNAGKDFQFDDVVRKREDRRRLEAGDCECCSNYYDAIGPMPNRLHAPLWRSPPSSSGEGKRCLRTGSTETDGAAEIMSHKQAISRHRHRWARATTPPSYWNIGFPSTQEVVSINDKAREMHQHKQILVQEEADLDGSRYHKKL</sequence>
<evidence type="ECO:0000256" key="2">
    <source>
        <dbReference type="ARBA" id="ARBA00022763"/>
    </source>
</evidence>
<evidence type="ECO:0000313" key="7">
    <source>
        <dbReference type="Proteomes" id="UP001219525"/>
    </source>
</evidence>
<dbReference type="GO" id="GO:0010792">
    <property type="term" value="P:DNA double-strand break processing involved in repair via single-strand annealing"/>
    <property type="evidence" value="ECO:0007669"/>
    <property type="project" value="TreeGrafter"/>
</dbReference>
<dbReference type="Proteomes" id="UP001219525">
    <property type="component" value="Unassembled WGS sequence"/>
</dbReference>
<dbReference type="EMBL" id="JARJCW010000013">
    <property type="protein sequence ID" value="KAJ7217745.1"/>
    <property type="molecule type" value="Genomic_DNA"/>
</dbReference>